<feature type="binding site" evidence="1">
    <location>
        <position position="14"/>
    </location>
    <ligand>
        <name>Zn(2+)</name>
        <dbReference type="ChEBI" id="CHEBI:29105"/>
    </ligand>
</feature>
<dbReference type="PROSITE" id="PS51902">
    <property type="entry name" value="CLPX_ZB"/>
    <property type="match status" value="1"/>
</dbReference>
<gene>
    <name evidence="3" type="ORF">D5H75_30080</name>
</gene>
<dbReference type="GO" id="GO:0008270">
    <property type="term" value="F:zinc ion binding"/>
    <property type="evidence" value="ECO:0007669"/>
    <property type="project" value="UniProtKB-UniRule"/>
</dbReference>
<evidence type="ECO:0000313" key="3">
    <source>
        <dbReference type="EMBL" id="RJL24106.1"/>
    </source>
</evidence>
<keyword evidence="4" id="KW-1185">Reference proteome</keyword>
<dbReference type="InterPro" id="IPR010603">
    <property type="entry name" value="Znf_CppX_C4"/>
</dbReference>
<sequence length="124" mass="13376">MEAEIIETTATRHCSFCAKASTEVAKVIAGAGVYICDECVALCNAILASPPPEPGTPRIPAPDVMSDEEILAFIPRIAVTGLQVERSLHEWVTVLRDRGVTWERIGAALGITRQSAWERFSAPA</sequence>
<feature type="binding site" evidence="1">
    <location>
        <position position="39"/>
    </location>
    <ligand>
        <name>Zn(2+)</name>
        <dbReference type="ChEBI" id="CHEBI:29105"/>
    </ligand>
</feature>
<dbReference type="AlphaFoldDB" id="A0A3A4A5H8"/>
<dbReference type="GO" id="GO:0046983">
    <property type="term" value="F:protein dimerization activity"/>
    <property type="evidence" value="ECO:0007669"/>
    <property type="project" value="UniProtKB-UniRule"/>
</dbReference>
<comment type="similarity">
    <text evidence="1">Belongs to the ClpX chaperone family.</text>
</comment>
<evidence type="ECO:0000259" key="2">
    <source>
        <dbReference type="PROSITE" id="PS51902"/>
    </source>
</evidence>
<dbReference type="OrthoDB" id="9812570at2"/>
<dbReference type="InterPro" id="IPR038366">
    <property type="entry name" value="Znf_CppX_C4_sf"/>
</dbReference>
<keyword evidence="1" id="KW-0479">Metal-binding</keyword>
<evidence type="ECO:0000256" key="1">
    <source>
        <dbReference type="PROSITE-ProRule" id="PRU01250"/>
    </source>
</evidence>
<dbReference type="RefSeq" id="WP_119929962.1">
    <property type="nucleotide sequence ID" value="NZ_QZEY01000016.1"/>
</dbReference>
<reference evidence="3 4" key="1">
    <citation type="submission" date="2018-09" db="EMBL/GenBank/DDBJ databases">
        <title>YIM 75507 draft genome.</title>
        <authorList>
            <person name="Tang S."/>
            <person name="Feng Y."/>
        </authorList>
    </citation>
    <scope>NUCLEOTIDE SEQUENCE [LARGE SCALE GENOMIC DNA]</scope>
    <source>
        <strain evidence="3 4">YIM 75507</strain>
    </source>
</reference>
<dbReference type="SUPFAM" id="SSF57716">
    <property type="entry name" value="Glucocorticoid receptor-like (DNA-binding domain)"/>
    <property type="match status" value="1"/>
</dbReference>
<dbReference type="GO" id="GO:0006457">
    <property type="term" value="P:protein folding"/>
    <property type="evidence" value="ECO:0007669"/>
    <property type="project" value="UniProtKB-UniRule"/>
</dbReference>
<dbReference type="Gene3D" id="6.20.220.10">
    <property type="entry name" value="ClpX chaperone, C4-type zinc finger domain"/>
    <property type="match status" value="1"/>
</dbReference>
<keyword evidence="1" id="KW-0143">Chaperone</keyword>
<dbReference type="EMBL" id="QZEY01000016">
    <property type="protein sequence ID" value="RJL24106.1"/>
    <property type="molecule type" value="Genomic_DNA"/>
</dbReference>
<evidence type="ECO:0000313" key="4">
    <source>
        <dbReference type="Proteomes" id="UP000265768"/>
    </source>
</evidence>
<dbReference type="SMART" id="SM00994">
    <property type="entry name" value="zf-C4_ClpX"/>
    <property type="match status" value="1"/>
</dbReference>
<feature type="domain" description="ClpX-type ZB" evidence="2">
    <location>
        <begin position="1"/>
        <end position="55"/>
    </location>
</feature>
<dbReference type="Proteomes" id="UP000265768">
    <property type="component" value="Unassembled WGS sequence"/>
</dbReference>
<dbReference type="GO" id="GO:0051082">
    <property type="term" value="F:unfolded protein binding"/>
    <property type="evidence" value="ECO:0007669"/>
    <property type="project" value="UniProtKB-UniRule"/>
</dbReference>
<comment type="caution">
    <text evidence="3">The sequence shown here is derived from an EMBL/GenBank/DDBJ whole genome shotgun (WGS) entry which is preliminary data.</text>
</comment>
<dbReference type="Pfam" id="PF06689">
    <property type="entry name" value="zf-C4_ClpX"/>
    <property type="match status" value="1"/>
</dbReference>
<dbReference type="InterPro" id="IPR059188">
    <property type="entry name" value="Znf_CLPX-like"/>
</dbReference>
<feature type="binding site" evidence="1">
    <location>
        <position position="36"/>
    </location>
    <ligand>
        <name>Zn(2+)</name>
        <dbReference type="ChEBI" id="CHEBI:29105"/>
    </ligand>
</feature>
<organism evidence="3 4">
    <name type="scientific">Bailinhaonella thermotolerans</name>
    <dbReference type="NCBI Taxonomy" id="1070861"/>
    <lineage>
        <taxon>Bacteria</taxon>
        <taxon>Bacillati</taxon>
        <taxon>Actinomycetota</taxon>
        <taxon>Actinomycetes</taxon>
        <taxon>Streptosporangiales</taxon>
        <taxon>Streptosporangiaceae</taxon>
        <taxon>Bailinhaonella</taxon>
    </lineage>
</organism>
<protein>
    <recommendedName>
        <fullName evidence="2">ClpX-type ZB domain-containing protein</fullName>
    </recommendedName>
</protein>
<proteinExistence type="inferred from homology"/>
<feature type="binding site" evidence="1">
    <location>
        <position position="17"/>
    </location>
    <ligand>
        <name>Zn(2+)</name>
        <dbReference type="ChEBI" id="CHEBI:29105"/>
    </ligand>
</feature>
<name>A0A3A4A5H8_9ACTN</name>
<keyword evidence="1" id="KW-0862">Zinc</keyword>
<accession>A0A3A4A5H8</accession>